<reference evidence="1" key="1">
    <citation type="submission" date="2022-03" db="EMBL/GenBank/DDBJ databases">
        <title>De novo assembled genomes of Belliella spp. (Cyclobacteriaceae) strains.</title>
        <authorList>
            <person name="Szabo A."/>
            <person name="Korponai K."/>
            <person name="Felfoldi T."/>
        </authorList>
    </citation>
    <scope>NUCLEOTIDE SEQUENCE</scope>
    <source>
        <strain evidence="1">DSM 107340</strain>
    </source>
</reference>
<evidence type="ECO:0000313" key="1">
    <source>
        <dbReference type="EMBL" id="MCH7398079.1"/>
    </source>
</evidence>
<dbReference type="InterPro" id="IPR029033">
    <property type="entry name" value="His_PPase_superfam"/>
</dbReference>
<dbReference type="Pfam" id="PF00300">
    <property type="entry name" value="His_Phos_1"/>
    <property type="match status" value="1"/>
</dbReference>
<gene>
    <name evidence="1" type="ORF">MM236_08770</name>
</gene>
<dbReference type="Proteomes" id="UP001165488">
    <property type="component" value="Unassembled WGS sequence"/>
</dbReference>
<dbReference type="RefSeq" id="WP_241274590.1">
    <property type="nucleotide sequence ID" value="NZ_JAKZGS010000005.1"/>
</dbReference>
<proteinExistence type="predicted"/>
<sequence>MQKSKILVVLRHGEADFSFGNRTDFQRELNQNGLNQLSRIKELFEKTGVKLDKIVSSSSLRTTQTAEIIASDLPDSIIQFSDEIYEAESSILFEVISGVNDDINNLMIVGHNPGVSALVSTIADQGYLNMQPGMLVIIELAIEKWSHLGIGTGIVREVMQ</sequence>
<protein>
    <submittedName>
        <fullName evidence="1">Histidine phosphatase family protein</fullName>
    </submittedName>
</protein>
<dbReference type="EMBL" id="JAKZGS010000005">
    <property type="protein sequence ID" value="MCH7398079.1"/>
    <property type="molecule type" value="Genomic_DNA"/>
</dbReference>
<keyword evidence="2" id="KW-1185">Reference proteome</keyword>
<accession>A0ABS9UNW3</accession>
<dbReference type="SUPFAM" id="SSF53254">
    <property type="entry name" value="Phosphoglycerate mutase-like"/>
    <property type="match status" value="1"/>
</dbReference>
<dbReference type="CDD" id="cd07067">
    <property type="entry name" value="HP_PGM_like"/>
    <property type="match status" value="1"/>
</dbReference>
<organism evidence="1 2">
    <name type="scientific">Belliella calami</name>
    <dbReference type="NCBI Taxonomy" id="2923436"/>
    <lineage>
        <taxon>Bacteria</taxon>
        <taxon>Pseudomonadati</taxon>
        <taxon>Bacteroidota</taxon>
        <taxon>Cytophagia</taxon>
        <taxon>Cytophagales</taxon>
        <taxon>Cyclobacteriaceae</taxon>
        <taxon>Belliella</taxon>
    </lineage>
</organism>
<dbReference type="Gene3D" id="3.40.50.1240">
    <property type="entry name" value="Phosphoglycerate mutase-like"/>
    <property type="match status" value="1"/>
</dbReference>
<name>A0ABS9UNW3_9BACT</name>
<dbReference type="InterPro" id="IPR013078">
    <property type="entry name" value="His_Pase_superF_clade-1"/>
</dbReference>
<evidence type="ECO:0000313" key="2">
    <source>
        <dbReference type="Proteomes" id="UP001165488"/>
    </source>
</evidence>
<comment type="caution">
    <text evidence="1">The sequence shown here is derived from an EMBL/GenBank/DDBJ whole genome shotgun (WGS) entry which is preliminary data.</text>
</comment>